<evidence type="ECO:0000256" key="1">
    <source>
        <dbReference type="SAM" id="MobiDB-lite"/>
    </source>
</evidence>
<gene>
    <name evidence="2" type="ORF">PAHAL_9G276400</name>
</gene>
<sequence>MNSKRRRSHSPVEYKEGCDKDYETSGRKDNSRDLEESKDTRLGRGHDSGRHTDRHSFGTSRDSKRHDDYRRYHDMYSDDYGRSHTRASRSDRESRTDTYYDRSKRDYTSGRSRGDQRDIDSRYGEKSVSRDQRSINERKQDSPRAYQRNDIGEYNKYTDARKQEYRGYGDDRDHCRVVDKNKETIKEDEVLKKRDGKEIEKEALVETREKRRSLFSSTGTNTDNPDDAKLSSVTNEALDNSAASLDDGANAAKVAAMKAAELVNRNIAAFGAGTGRLSTDQKKKLLWGNKKSNTSEETSNRWDLNLFSDRERQEKFNKLMSLRMPWWLWLIAGCEEQCPGSGEKGSEHGRELRRSQEAGGARHQPREALYSRTTPKRWEDRWSWPLGNSACKCYGVGKFESLLCIILMACLSRHADG</sequence>
<feature type="compositionally biased region" description="Basic and acidic residues" evidence="1">
    <location>
        <begin position="10"/>
        <end position="142"/>
    </location>
</feature>
<dbReference type="Proteomes" id="UP000243499">
    <property type="component" value="Chromosome 9"/>
</dbReference>
<evidence type="ECO:0000313" key="2">
    <source>
        <dbReference type="EMBL" id="PAN47786.1"/>
    </source>
</evidence>
<dbReference type="Gramene" id="PAN47786">
    <property type="protein sequence ID" value="PAN47786"/>
    <property type="gene ID" value="PAHAL_9G276400"/>
</dbReference>
<dbReference type="EMBL" id="CM008054">
    <property type="protein sequence ID" value="PAN47786.1"/>
    <property type="molecule type" value="Genomic_DNA"/>
</dbReference>
<organism evidence="2">
    <name type="scientific">Panicum hallii</name>
    <dbReference type="NCBI Taxonomy" id="206008"/>
    <lineage>
        <taxon>Eukaryota</taxon>
        <taxon>Viridiplantae</taxon>
        <taxon>Streptophyta</taxon>
        <taxon>Embryophyta</taxon>
        <taxon>Tracheophyta</taxon>
        <taxon>Spermatophyta</taxon>
        <taxon>Magnoliopsida</taxon>
        <taxon>Liliopsida</taxon>
        <taxon>Poales</taxon>
        <taxon>Poaceae</taxon>
        <taxon>PACMAD clade</taxon>
        <taxon>Panicoideae</taxon>
        <taxon>Panicodae</taxon>
        <taxon>Paniceae</taxon>
        <taxon>Panicinae</taxon>
        <taxon>Panicum</taxon>
        <taxon>Panicum sect. Panicum</taxon>
    </lineage>
</organism>
<reference evidence="2" key="1">
    <citation type="submission" date="2018-04" db="EMBL/GenBank/DDBJ databases">
        <title>WGS assembly of Panicum hallii.</title>
        <authorList>
            <person name="Lovell J."/>
            <person name="Jenkins J."/>
            <person name="Lowry D."/>
            <person name="Mamidi S."/>
            <person name="Sreedasyam A."/>
            <person name="Weng X."/>
            <person name="Barry K."/>
            <person name="Bonette J."/>
            <person name="Campitelli B."/>
            <person name="Daum C."/>
            <person name="Gordon S."/>
            <person name="Gould B."/>
            <person name="Lipzen A."/>
            <person name="Macqueen A."/>
            <person name="Palacio-Mejia J."/>
            <person name="Plott C."/>
            <person name="Shakirov E."/>
            <person name="Shu S."/>
            <person name="Yoshinaga Y."/>
            <person name="Zane M."/>
            <person name="Rokhsar D."/>
            <person name="Grimwood J."/>
            <person name="Schmutz J."/>
            <person name="Juenger T."/>
        </authorList>
    </citation>
    <scope>NUCLEOTIDE SEQUENCE [LARGE SCALE GENOMIC DNA]</scope>
    <source>
        <strain evidence="2">FIL2</strain>
    </source>
</reference>
<feature type="region of interest" description="Disordered" evidence="1">
    <location>
        <begin position="340"/>
        <end position="372"/>
    </location>
</feature>
<feature type="region of interest" description="Disordered" evidence="1">
    <location>
        <begin position="1"/>
        <end position="158"/>
    </location>
</feature>
<proteinExistence type="predicted"/>
<dbReference type="PANTHER" id="PTHR22426:SF2">
    <property type="entry name" value="ARGININE_SERINE-RICH COILED-COIL PROTEIN 2"/>
    <property type="match status" value="1"/>
</dbReference>
<accession>A0A2S3IMT9</accession>
<dbReference type="PANTHER" id="PTHR22426">
    <property type="entry name" value="ARGININE_SERINE-RICH COILED-COIL PROTEIN 2"/>
    <property type="match status" value="1"/>
</dbReference>
<feature type="compositionally biased region" description="Basic and acidic residues" evidence="1">
    <location>
        <begin position="344"/>
        <end position="356"/>
    </location>
</feature>
<dbReference type="AlphaFoldDB" id="A0A2S3IMT9"/>
<name>A0A2S3IMT9_9POAL</name>
<protein>
    <recommendedName>
        <fullName evidence="3">Arginine/serine-rich coiled-coil protein 2</fullName>
    </recommendedName>
</protein>
<evidence type="ECO:0008006" key="3">
    <source>
        <dbReference type="Google" id="ProtNLM"/>
    </source>
</evidence>